<dbReference type="CDD" id="cd18140">
    <property type="entry name" value="HLD_clamp_RFC"/>
    <property type="match status" value="1"/>
</dbReference>
<dbReference type="GO" id="GO:0005524">
    <property type="term" value="F:ATP binding"/>
    <property type="evidence" value="ECO:0007669"/>
    <property type="project" value="UniProtKB-KW"/>
</dbReference>
<dbReference type="Gene3D" id="3.40.50.300">
    <property type="entry name" value="P-loop containing nucleotide triphosphate hydrolases"/>
    <property type="match status" value="1"/>
</dbReference>
<dbReference type="SUPFAM" id="SSF52540">
    <property type="entry name" value="P-loop containing nucleoside triphosphate hydrolases"/>
    <property type="match status" value="1"/>
</dbReference>
<evidence type="ECO:0000256" key="1">
    <source>
        <dbReference type="ARBA" id="ARBA00005378"/>
    </source>
</evidence>
<evidence type="ECO:0000256" key="3">
    <source>
        <dbReference type="ARBA" id="ARBA00022741"/>
    </source>
</evidence>
<evidence type="ECO:0000259" key="5">
    <source>
        <dbReference type="Pfam" id="PF08542"/>
    </source>
</evidence>
<accession>A0A6S8AXJ3</accession>
<dbReference type="InterPro" id="IPR027417">
    <property type="entry name" value="P-loop_NTPase"/>
</dbReference>
<dbReference type="InterPro" id="IPR050238">
    <property type="entry name" value="DNA_Rep/Repair_Clamp_Loader"/>
</dbReference>
<dbReference type="GO" id="GO:0003677">
    <property type="term" value="F:DNA binding"/>
    <property type="evidence" value="ECO:0007669"/>
    <property type="project" value="InterPro"/>
</dbReference>
<dbReference type="GO" id="GO:0005663">
    <property type="term" value="C:DNA replication factor C complex"/>
    <property type="evidence" value="ECO:0007669"/>
    <property type="project" value="TreeGrafter"/>
</dbReference>
<comment type="similarity">
    <text evidence="1">Belongs to the activator 1 small subunits family.</text>
</comment>
<organism evidence="6">
    <name type="scientific">Aureoumbra lagunensis</name>
    <dbReference type="NCBI Taxonomy" id="44058"/>
    <lineage>
        <taxon>Eukaryota</taxon>
        <taxon>Sar</taxon>
        <taxon>Stramenopiles</taxon>
        <taxon>Ochrophyta</taxon>
        <taxon>Pelagophyceae</taxon>
        <taxon>Pelagomonadales</taxon>
        <taxon>Aureoumbra</taxon>
    </lineage>
</organism>
<dbReference type="EMBL" id="HBIJ01002724">
    <property type="protein sequence ID" value="CAE0361130.1"/>
    <property type="molecule type" value="Transcribed_RNA"/>
</dbReference>
<evidence type="ECO:0000313" key="6">
    <source>
        <dbReference type="EMBL" id="CAE0361129.1"/>
    </source>
</evidence>
<feature type="domain" description="Replication factor C C-terminal" evidence="5">
    <location>
        <begin position="113"/>
        <end position="201"/>
    </location>
</feature>
<dbReference type="GO" id="GO:0006261">
    <property type="term" value="P:DNA-templated DNA replication"/>
    <property type="evidence" value="ECO:0007669"/>
    <property type="project" value="TreeGrafter"/>
</dbReference>
<dbReference type="Gene3D" id="1.10.8.60">
    <property type="match status" value="1"/>
</dbReference>
<reference evidence="6" key="1">
    <citation type="submission" date="2021-01" db="EMBL/GenBank/DDBJ databases">
        <authorList>
            <person name="Corre E."/>
            <person name="Pelletier E."/>
            <person name="Niang G."/>
            <person name="Scheremetjew M."/>
            <person name="Finn R."/>
            <person name="Kale V."/>
            <person name="Holt S."/>
            <person name="Cochrane G."/>
            <person name="Meng A."/>
            <person name="Brown T."/>
            <person name="Cohen L."/>
        </authorList>
    </citation>
    <scope>NUCLEOTIDE SEQUENCE</scope>
    <source>
        <strain evidence="6">CCMP1510</strain>
    </source>
</reference>
<dbReference type="Gene3D" id="1.20.272.10">
    <property type="match status" value="1"/>
</dbReference>
<proteinExistence type="inferred from homology"/>
<keyword evidence="4" id="KW-0067">ATP-binding</keyword>
<dbReference type="AlphaFoldDB" id="A0A6S8AXJ3"/>
<dbReference type="PANTHER" id="PTHR11669">
    <property type="entry name" value="REPLICATION FACTOR C / DNA POLYMERASE III GAMMA-TAU SUBUNIT"/>
    <property type="match status" value="1"/>
</dbReference>
<gene>
    <name evidence="6" type="ORF">ALAG00032_LOCUS1861</name>
    <name evidence="7" type="ORF">ALAG00032_LOCUS1862</name>
</gene>
<dbReference type="SUPFAM" id="SSF48019">
    <property type="entry name" value="post-AAA+ oligomerization domain-like"/>
    <property type="match status" value="1"/>
</dbReference>
<dbReference type="GO" id="GO:0006281">
    <property type="term" value="P:DNA repair"/>
    <property type="evidence" value="ECO:0007669"/>
    <property type="project" value="TreeGrafter"/>
</dbReference>
<dbReference type="InterPro" id="IPR008921">
    <property type="entry name" value="DNA_pol3_clamp-load_cplx_C"/>
</dbReference>
<evidence type="ECO:0000256" key="4">
    <source>
        <dbReference type="ARBA" id="ARBA00022840"/>
    </source>
</evidence>
<dbReference type="FunFam" id="1.10.8.60:FF:000012">
    <property type="entry name" value="Replication factor C subunit 4"/>
    <property type="match status" value="1"/>
</dbReference>
<dbReference type="Pfam" id="PF08542">
    <property type="entry name" value="Rep_fac_C"/>
    <property type="match status" value="1"/>
</dbReference>
<dbReference type="GO" id="GO:0003689">
    <property type="term" value="F:DNA clamp loader activity"/>
    <property type="evidence" value="ECO:0007669"/>
    <property type="project" value="TreeGrafter"/>
</dbReference>
<dbReference type="InterPro" id="IPR047854">
    <property type="entry name" value="RFC_lid"/>
</dbReference>
<sequence length="205" mass="22499">MTTAAQQAMRRTMEVYSASTRFALACNTSSKIAEAIQSRCAILRFTRLTDAQVLLRLEQVCKAESVEYNDSGLAALVFTAEGDMRNAINNLQSTFSGFNSVTETTVLKVCDQPHPQIIKNILQAVLIQEPRNLDTALATLQNLYQRGYAPVDLCATIFKVAKTLDIPEPLKLDTLKQIGLTHMRIADGAASLLQLSALLASLYTM</sequence>
<name>A0A6S8AXJ3_9STRA</name>
<protein>
    <recommendedName>
        <fullName evidence="5">Replication factor C C-terminal domain-containing protein</fullName>
    </recommendedName>
</protein>
<dbReference type="PANTHER" id="PTHR11669:SF5">
    <property type="entry name" value="REPLICATION FACTOR C SUBUNIT 2"/>
    <property type="match status" value="1"/>
</dbReference>
<dbReference type="InterPro" id="IPR013748">
    <property type="entry name" value="Rep_factorC_C"/>
</dbReference>
<keyword evidence="3" id="KW-0547">Nucleotide-binding</keyword>
<dbReference type="GO" id="GO:0005634">
    <property type="term" value="C:nucleus"/>
    <property type="evidence" value="ECO:0007669"/>
    <property type="project" value="TreeGrafter"/>
</dbReference>
<keyword evidence="2" id="KW-0235">DNA replication</keyword>
<dbReference type="EMBL" id="HBIJ01002723">
    <property type="protein sequence ID" value="CAE0361129.1"/>
    <property type="molecule type" value="Transcribed_RNA"/>
</dbReference>
<evidence type="ECO:0000313" key="7">
    <source>
        <dbReference type="EMBL" id="CAE0361130.1"/>
    </source>
</evidence>
<evidence type="ECO:0000256" key="2">
    <source>
        <dbReference type="ARBA" id="ARBA00022705"/>
    </source>
</evidence>